<evidence type="ECO:0000313" key="1">
    <source>
        <dbReference type="EMBL" id="GIY18126.1"/>
    </source>
</evidence>
<proteinExistence type="predicted"/>
<organism evidence="1 2">
    <name type="scientific">Caerostris darwini</name>
    <dbReference type="NCBI Taxonomy" id="1538125"/>
    <lineage>
        <taxon>Eukaryota</taxon>
        <taxon>Metazoa</taxon>
        <taxon>Ecdysozoa</taxon>
        <taxon>Arthropoda</taxon>
        <taxon>Chelicerata</taxon>
        <taxon>Arachnida</taxon>
        <taxon>Araneae</taxon>
        <taxon>Araneomorphae</taxon>
        <taxon>Entelegynae</taxon>
        <taxon>Araneoidea</taxon>
        <taxon>Araneidae</taxon>
        <taxon>Caerostris</taxon>
    </lineage>
</organism>
<sequence>MHSSFLCPTGSRNRWMQFSRNWQSNGGISRNLFWGTPLLKGVEDWRLIKHRTPTPYEIKKEGQASLLIWEVTYELRRTLTKSSKGTEFVAGRKGTE</sequence>
<dbReference type="Proteomes" id="UP001054837">
    <property type="component" value="Unassembled WGS sequence"/>
</dbReference>
<reference evidence="1 2" key="1">
    <citation type="submission" date="2021-06" db="EMBL/GenBank/DDBJ databases">
        <title>Caerostris darwini draft genome.</title>
        <authorList>
            <person name="Kono N."/>
            <person name="Arakawa K."/>
        </authorList>
    </citation>
    <scope>NUCLEOTIDE SEQUENCE [LARGE SCALE GENOMIC DNA]</scope>
</reference>
<keyword evidence="2" id="KW-1185">Reference proteome</keyword>
<accession>A0AAV4RBR7</accession>
<dbReference type="AlphaFoldDB" id="A0AAV4RBR7"/>
<evidence type="ECO:0000313" key="2">
    <source>
        <dbReference type="Proteomes" id="UP001054837"/>
    </source>
</evidence>
<dbReference type="EMBL" id="BPLQ01005868">
    <property type="protein sequence ID" value="GIY18126.1"/>
    <property type="molecule type" value="Genomic_DNA"/>
</dbReference>
<comment type="caution">
    <text evidence="1">The sequence shown here is derived from an EMBL/GenBank/DDBJ whole genome shotgun (WGS) entry which is preliminary data.</text>
</comment>
<name>A0AAV4RBR7_9ARAC</name>
<protein>
    <submittedName>
        <fullName evidence="1">Uncharacterized protein</fullName>
    </submittedName>
</protein>
<gene>
    <name evidence="1" type="ORF">CDAR_615231</name>
</gene>